<sequence length="236" mass="27103">MALQKKKKDQDIVSAMKLVGFAKRQLQVIGESGWNSLAEDVSLFCVKHDIVIPEMDINYSRGKSKQLNSRFSEVNTDLLPGMASLSPDNFFANYDKDRIMKLATHYPNEFTNSILEDLGFELDIYIDYVREAGNEFSNLKRLGDLSETMVKTNLHMTWRLFYLLVKLSLILPVSTATAERAFSSMKYVKSDLRSRIGDEFLNDCLVCYIEDEVFKSSPNDIIIDHFQNTTSRRVQL</sequence>
<dbReference type="Proteomes" id="UP000790787">
    <property type="component" value="Chromosome 10"/>
</dbReference>
<reference evidence="1" key="1">
    <citation type="journal article" date="2014" name="Nat. Commun.">
        <title>The tobacco genome sequence and its comparison with those of tomato and potato.</title>
        <authorList>
            <person name="Sierro N."/>
            <person name="Battey J.N."/>
            <person name="Ouadi S."/>
            <person name="Bakaher N."/>
            <person name="Bovet L."/>
            <person name="Willig A."/>
            <person name="Goepfert S."/>
            <person name="Peitsch M.C."/>
            <person name="Ivanov N.V."/>
        </authorList>
    </citation>
    <scope>NUCLEOTIDE SEQUENCE [LARGE SCALE GENOMIC DNA]</scope>
</reference>
<reference evidence="2" key="2">
    <citation type="submission" date="2025-08" db="UniProtKB">
        <authorList>
            <consortium name="RefSeq"/>
        </authorList>
    </citation>
    <scope>IDENTIFICATION</scope>
    <source>
        <tissue evidence="2">Leaf</tissue>
    </source>
</reference>
<proteinExistence type="predicted"/>
<accession>A0AC58S4W3</accession>
<protein>
    <submittedName>
        <fullName evidence="2">Uncharacterized protein LOC142165349</fullName>
    </submittedName>
</protein>
<evidence type="ECO:0000313" key="1">
    <source>
        <dbReference type="Proteomes" id="UP000790787"/>
    </source>
</evidence>
<name>A0AC58S4W3_TOBAC</name>
<keyword evidence="1" id="KW-1185">Reference proteome</keyword>
<evidence type="ECO:0000313" key="2">
    <source>
        <dbReference type="RefSeq" id="XP_075080023.1"/>
    </source>
</evidence>
<organism evidence="1 2">
    <name type="scientific">Nicotiana tabacum</name>
    <name type="common">Common tobacco</name>
    <dbReference type="NCBI Taxonomy" id="4097"/>
    <lineage>
        <taxon>Eukaryota</taxon>
        <taxon>Viridiplantae</taxon>
        <taxon>Streptophyta</taxon>
        <taxon>Embryophyta</taxon>
        <taxon>Tracheophyta</taxon>
        <taxon>Spermatophyta</taxon>
        <taxon>Magnoliopsida</taxon>
        <taxon>eudicotyledons</taxon>
        <taxon>Gunneridae</taxon>
        <taxon>Pentapetalae</taxon>
        <taxon>asterids</taxon>
        <taxon>lamiids</taxon>
        <taxon>Solanales</taxon>
        <taxon>Solanaceae</taxon>
        <taxon>Nicotianoideae</taxon>
        <taxon>Nicotianeae</taxon>
        <taxon>Nicotiana</taxon>
    </lineage>
</organism>
<dbReference type="RefSeq" id="XP_075080023.1">
    <property type="nucleotide sequence ID" value="XM_075223922.1"/>
</dbReference>
<gene>
    <name evidence="2" type="primary">LOC142165349</name>
</gene>